<reference evidence="2 3" key="2">
    <citation type="submission" date="2025-04" db="UniProtKB">
        <authorList>
            <consortium name="RefSeq"/>
        </authorList>
    </citation>
    <scope>IDENTIFICATION</scope>
    <source>
        <tissue evidence="2 3">Leaf</tissue>
    </source>
</reference>
<dbReference type="AlphaFoldDB" id="A0A6J0LIL1"/>
<dbReference type="PANTHER" id="PTHR14379:SF63">
    <property type="entry name" value="ENDONUCLEASE OR GLYCOSYL HYDROLASE"/>
    <property type="match status" value="1"/>
</dbReference>
<dbReference type="GeneID" id="108830376"/>
<protein>
    <submittedName>
        <fullName evidence="3 4">Uncharacterized protein LOC108830372</fullName>
    </submittedName>
    <submittedName>
        <fullName evidence="2">Uncharacterized protein LOC108830376</fullName>
    </submittedName>
</protein>
<sequence length="303" mass="35227">MERQQQGKGKEKAWVIWNISMCPIPDGVDPRVMGTTIQKALESAGHVRRYDQISITAFGNNLIQKQDVTRKLYSTGKISLMHGTEYQTQLLIWSQRNRPPATMMIIDSHERLGVGWLASTLSNLKDEGYTILLAYPQCDGIAKPLPRSYSKQWYWQDLVSDEQKTITSLDLKEDCYERNIVFCSLCYFESQIFEDLPTHLKTEGHAYSEWNHSCDDSVDWLNLANLHLGRSEEWDFRAAEDFFTRLLFKYGDHPDPVDLINQNKELDILAARKLLTHLREKYGVNPGYLVTCWFEDLYESEEE</sequence>
<dbReference type="CDD" id="cd10910">
    <property type="entry name" value="PIN_limkain_b1_N_like"/>
    <property type="match status" value="1"/>
</dbReference>
<keyword evidence="1" id="KW-1185">Reference proteome</keyword>
<evidence type="ECO:0000313" key="2">
    <source>
        <dbReference type="RefSeq" id="XP_018459484.1"/>
    </source>
</evidence>
<gene>
    <name evidence="2" type="primary">LOC108830376</name>
    <name evidence="3 4 5 6" type="synonym">LOC108830372</name>
</gene>
<dbReference type="KEGG" id="rsz:108830376"/>
<accession>A0A6J0LIL1</accession>
<dbReference type="RefSeq" id="XP_056863842.1">
    <property type="nucleotide sequence ID" value="XM_057007862.1"/>
</dbReference>
<dbReference type="OrthoDB" id="1092486at2759"/>
<name>A0A6J0LIL1_RAPSA</name>
<reference evidence="1" key="1">
    <citation type="journal article" date="2019" name="Database">
        <title>The radish genome database (RadishGD): an integrated information resource for radish genomics.</title>
        <authorList>
            <person name="Yu H.J."/>
            <person name="Baek S."/>
            <person name="Lee Y.J."/>
            <person name="Cho A."/>
            <person name="Mun J.H."/>
        </authorList>
    </citation>
    <scope>NUCLEOTIDE SEQUENCE [LARGE SCALE GENOMIC DNA]</scope>
    <source>
        <strain evidence="1">cv. WK10039</strain>
    </source>
</reference>
<organism evidence="1 2">
    <name type="scientific">Raphanus sativus</name>
    <name type="common">Radish</name>
    <name type="synonym">Raphanus raphanistrum var. sativus</name>
    <dbReference type="NCBI Taxonomy" id="3726"/>
    <lineage>
        <taxon>Eukaryota</taxon>
        <taxon>Viridiplantae</taxon>
        <taxon>Streptophyta</taxon>
        <taxon>Embryophyta</taxon>
        <taxon>Tracheophyta</taxon>
        <taxon>Spermatophyta</taxon>
        <taxon>Magnoliopsida</taxon>
        <taxon>eudicotyledons</taxon>
        <taxon>Gunneridae</taxon>
        <taxon>Pentapetalae</taxon>
        <taxon>rosids</taxon>
        <taxon>malvids</taxon>
        <taxon>Brassicales</taxon>
        <taxon>Brassicaceae</taxon>
        <taxon>Brassiceae</taxon>
        <taxon>Raphanus</taxon>
    </lineage>
</organism>
<dbReference type="Proteomes" id="UP000504610">
    <property type="component" value="Chromosome 4"/>
</dbReference>
<evidence type="ECO:0000313" key="5">
    <source>
        <dbReference type="RefSeq" id="XP_056863843.1"/>
    </source>
</evidence>
<dbReference type="KEGG" id="rsz:108830372"/>
<dbReference type="RefSeq" id="XP_018459484.1">
    <property type="nucleotide sequence ID" value="XM_018603982.2"/>
</dbReference>
<evidence type="ECO:0000313" key="6">
    <source>
        <dbReference type="RefSeq" id="XP_056863844.1"/>
    </source>
</evidence>
<evidence type="ECO:0000313" key="3">
    <source>
        <dbReference type="RefSeq" id="XP_056863841.1"/>
    </source>
</evidence>
<dbReference type="RefSeq" id="XP_056863843.1">
    <property type="nucleotide sequence ID" value="XM_057007863.1"/>
</dbReference>
<dbReference type="RefSeq" id="XP_056863844.1">
    <property type="nucleotide sequence ID" value="XM_057007864.1"/>
</dbReference>
<evidence type="ECO:0000313" key="4">
    <source>
        <dbReference type="RefSeq" id="XP_056863842.1"/>
    </source>
</evidence>
<evidence type="ECO:0000313" key="1">
    <source>
        <dbReference type="Proteomes" id="UP000504610"/>
    </source>
</evidence>
<dbReference type="GO" id="GO:0005777">
    <property type="term" value="C:peroxisome"/>
    <property type="evidence" value="ECO:0007669"/>
    <property type="project" value="InterPro"/>
</dbReference>
<dbReference type="PANTHER" id="PTHR14379">
    <property type="entry name" value="LIMKAIN B LKAP"/>
    <property type="match status" value="1"/>
</dbReference>
<dbReference type="GO" id="GO:0010468">
    <property type="term" value="P:regulation of gene expression"/>
    <property type="evidence" value="ECO:0007669"/>
    <property type="project" value="InterPro"/>
</dbReference>
<dbReference type="InterPro" id="IPR024768">
    <property type="entry name" value="Marf1"/>
</dbReference>
<proteinExistence type="predicted"/>
<dbReference type="RefSeq" id="XP_056863841.1">
    <property type="nucleotide sequence ID" value="XM_057007861.1"/>
</dbReference>